<dbReference type="Gene3D" id="1.20.120.1600">
    <property type="match status" value="1"/>
</dbReference>
<evidence type="ECO:0008006" key="6">
    <source>
        <dbReference type="Google" id="ProtNLM"/>
    </source>
</evidence>
<dbReference type="SFLD" id="SFLDS00003">
    <property type="entry name" value="Haloacid_Dehalogenase"/>
    <property type="match status" value="1"/>
</dbReference>
<name>A0A0F9IHK4_9ZZZZ</name>
<evidence type="ECO:0000313" key="5">
    <source>
        <dbReference type="EMBL" id="KKL93265.1"/>
    </source>
</evidence>
<dbReference type="Gene3D" id="3.40.50.1000">
    <property type="entry name" value="HAD superfamily/HAD-like"/>
    <property type="match status" value="1"/>
</dbReference>
<dbReference type="EMBL" id="LAZR01019236">
    <property type="protein sequence ID" value="KKL93265.1"/>
    <property type="molecule type" value="Genomic_DNA"/>
</dbReference>
<keyword evidence="3" id="KW-0378">Hydrolase</keyword>
<gene>
    <name evidence="5" type="ORF">LCGC14_1876420</name>
</gene>
<proteinExistence type="predicted"/>
<dbReference type="GO" id="GO:0046872">
    <property type="term" value="F:metal ion binding"/>
    <property type="evidence" value="ECO:0007669"/>
    <property type="project" value="UniProtKB-KW"/>
</dbReference>
<evidence type="ECO:0000256" key="2">
    <source>
        <dbReference type="ARBA" id="ARBA00022723"/>
    </source>
</evidence>
<dbReference type="PANTHER" id="PTHR46470:SF2">
    <property type="entry name" value="GLYCERALDEHYDE 3-PHOSPHATE PHOSPHATASE"/>
    <property type="match status" value="1"/>
</dbReference>
<evidence type="ECO:0000256" key="3">
    <source>
        <dbReference type="ARBA" id="ARBA00022801"/>
    </source>
</evidence>
<comment type="cofactor">
    <cofactor evidence="1">
        <name>Mg(2+)</name>
        <dbReference type="ChEBI" id="CHEBI:18420"/>
    </cofactor>
</comment>
<dbReference type="GO" id="GO:0016791">
    <property type="term" value="F:phosphatase activity"/>
    <property type="evidence" value="ECO:0007669"/>
    <property type="project" value="TreeGrafter"/>
</dbReference>
<dbReference type="NCBIfam" id="TIGR01549">
    <property type="entry name" value="HAD-SF-IA-v1"/>
    <property type="match status" value="1"/>
</dbReference>
<dbReference type="PANTHER" id="PTHR46470">
    <property type="entry name" value="N-ACYLNEURAMINATE-9-PHOSPHATASE"/>
    <property type="match status" value="1"/>
</dbReference>
<comment type="caution">
    <text evidence="5">The sequence shown here is derived from an EMBL/GenBank/DDBJ whole genome shotgun (WGS) entry which is preliminary data.</text>
</comment>
<dbReference type="InterPro" id="IPR006439">
    <property type="entry name" value="HAD-SF_hydro_IA"/>
</dbReference>
<dbReference type="InterPro" id="IPR051400">
    <property type="entry name" value="HAD-like_hydrolase"/>
</dbReference>
<sequence length="257" mass="29505">MTRTIKAILFDLGDTLLDFGEVNLRALFNQGARGAYDYLLKLGHPLPPFARYHSRHLRAVHWNVLKSAIVRREFNTLHVMTRLCRRMGLSLDSKQLLELCWLWYEPLSRRAVVEPGLQDMLQGFINDGLQIALVSNTFVPGEVLDRHLESEKLLDFFPVRVYSCQVGFRKPDPRIFMEALSRLGLQAREAIFVGDSPKSDIRGANRVEMISVLRDRTGRYAQLRYRPTHRIRSILELSSIIAQYDGNNQTPSPGAKE</sequence>
<organism evidence="5">
    <name type="scientific">marine sediment metagenome</name>
    <dbReference type="NCBI Taxonomy" id="412755"/>
    <lineage>
        <taxon>unclassified sequences</taxon>
        <taxon>metagenomes</taxon>
        <taxon>ecological metagenomes</taxon>
    </lineage>
</organism>
<dbReference type="PRINTS" id="PR00413">
    <property type="entry name" value="HADHALOGNASE"/>
</dbReference>
<dbReference type="InterPro" id="IPR036412">
    <property type="entry name" value="HAD-like_sf"/>
</dbReference>
<dbReference type="NCBIfam" id="TIGR01509">
    <property type="entry name" value="HAD-SF-IA-v3"/>
    <property type="match status" value="1"/>
</dbReference>
<reference evidence="5" key="1">
    <citation type="journal article" date="2015" name="Nature">
        <title>Complex archaea that bridge the gap between prokaryotes and eukaryotes.</title>
        <authorList>
            <person name="Spang A."/>
            <person name="Saw J.H."/>
            <person name="Jorgensen S.L."/>
            <person name="Zaremba-Niedzwiedzka K."/>
            <person name="Martijn J."/>
            <person name="Lind A.E."/>
            <person name="van Eijk R."/>
            <person name="Schleper C."/>
            <person name="Guy L."/>
            <person name="Ettema T.J."/>
        </authorList>
    </citation>
    <scope>NUCLEOTIDE SEQUENCE</scope>
</reference>
<dbReference type="InterPro" id="IPR023214">
    <property type="entry name" value="HAD_sf"/>
</dbReference>
<keyword evidence="4" id="KW-0460">Magnesium</keyword>
<evidence type="ECO:0000256" key="4">
    <source>
        <dbReference type="ARBA" id="ARBA00022842"/>
    </source>
</evidence>
<dbReference type="AlphaFoldDB" id="A0A0F9IHK4"/>
<dbReference type="SFLD" id="SFLDG01129">
    <property type="entry name" value="C1.5:_HAD__Beta-PGM__Phosphata"/>
    <property type="match status" value="1"/>
</dbReference>
<keyword evidence="2" id="KW-0479">Metal-binding</keyword>
<protein>
    <recommendedName>
        <fullName evidence="6">HAD family hydrolase</fullName>
    </recommendedName>
</protein>
<dbReference type="Pfam" id="PF00702">
    <property type="entry name" value="Hydrolase"/>
    <property type="match status" value="1"/>
</dbReference>
<evidence type="ECO:0000256" key="1">
    <source>
        <dbReference type="ARBA" id="ARBA00001946"/>
    </source>
</evidence>
<accession>A0A0F9IHK4</accession>
<dbReference type="GO" id="GO:0044281">
    <property type="term" value="P:small molecule metabolic process"/>
    <property type="evidence" value="ECO:0007669"/>
    <property type="project" value="UniProtKB-ARBA"/>
</dbReference>
<dbReference type="SUPFAM" id="SSF56784">
    <property type="entry name" value="HAD-like"/>
    <property type="match status" value="1"/>
</dbReference>